<feature type="transmembrane region" description="Helical" evidence="2">
    <location>
        <begin position="20"/>
        <end position="39"/>
    </location>
</feature>
<keyword evidence="2" id="KW-0812">Transmembrane</keyword>
<feature type="region of interest" description="Disordered" evidence="1">
    <location>
        <begin position="99"/>
        <end position="131"/>
    </location>
</feature>
<dbReference type="Proteomes" id="UP001215598">
    <property type="component" value="Unassembled WGS sequence"/>
</dbReference>
<keyword evidence="2" id="KW-1133">Transmembrane helix</keyword>
<dbReference type="EMBL" id="JARKIB010000037">
    <property type="protein sequence ID" value="KAJ7760411.1"/>
    <property type="molecule type" value="Genomic_DNA"/>
</dbReference>
<organism evidence="3 4">
    <name type="scientific">Mycena metata</name>
    <dbReference type="NCBI Taxonomy" id="1033252"/>
    <lineage>
        <taxon>Eukaryota</taxon>
        <taxon>Fungi</taxon>
        <taxon>Dikarya</taxon>
        <taxon>Basidiomycota</taxon>
        <taxon>Agaricomycotina</taxon>
        <taxon>Agaricomycetes</taxon>
        <taxon>Agaricomycetidae</taxon>
        <taxon>Agaricales</taxon>
        <taxon>Marasmiineae</taxon>
        <taxon>Mycenaceae</taxon>
        <taxon>Mycena</taxon>
    </lineage>
</organism>
<evidence type="ECO:0000313" key="3">
    <source>
        <dbReference type="EMBL" id="KAJ7760411.1"/>
    </source>
</evidence>
<evidence type="ECO:0000256" key="2">
    <source>
        <dbReference type="SAM" id="Phobius"/>
    </source>
</evidence>
<reference evidence="3" key="1">
    <citation type="submission" date="2023-03" db="EMBL/GenBank/DDBJ databases">
        <title>Massive genome expansion in bonnet fungi (Mycena s.s.) driven by repeated elements and novel gene families across ecological guilds.</title>
        <authorList>
            <consortium name="Lawrence Berkeley National Laboratory"/>
            <person name="Harder C.B."/>
            <person name="Miyauchi S."/>
            <person name="Viragh M."/>
            <person name="Kuo A."/>
            <person name="Thoen E."/>
            <person name="Andreopoulos B."/>
            <person name="Lu D."/>
            <person name="Skrede I."/>
            <person name="Drula E."/>
            <person name="Henrissat B."/>
            <person name="Morin E."/>
            <person name="Kohler A."/>
            <person name="Barry K."/>
            <person name="LaButti K."/>
            <person name="Morin E."/>
            <person name="Salamov A."/>
            <person name="Lipzen A."/>
            <person name="Mereny Z."/>
            <person name="Hegedus B."/>
            <person name="Baldrian P."/>
            <person name="Stursova M."/>
            <person name="Weitz H."/>
            <person name="Taylor A."/>
            <person name="Grigoriev I.V."/>
            <person name="Nagy L.G."/>
            <person name="Martin F."/>
            <person name="Kauserud H."/>
        </authorList>
    </citation>
    <scope>NUCLEOTIDE SEQUENCE</scope>
    <source>
        <strain evidence="3">CBHHK182m</strain>
    </source>
</reference>
<keyword evidence="2" id="KW-0472">Membrane</keyword>
<comment type="caution">
    <text evidence="3">The sequence shown here is derived from an EMBL/GenBank/DDBJ whole genome shotgun (WGS) entry which is preliminary data.</text>
</comment>
<feature type="transmembrane region" description="Helical" evidence="2">
    <location>
        <begin position="72"/>
        <end position="94"/>
    </location>
</feature>
<name>A0AAD7JDS1_9AGAR</name>
<feature type="transmembrane region" description="Helical" evidence="2">
    <location>
        <begin position="45"/>
        <end position="65"/>
    </location>
</feature>
<proteinExistence type="predicted"/>
<dbReference type="AlphaFoldDB" id="A0AAD7JDS1"/>
<sequence length="131" mass="14998">MFLQRKPSFGLRRRSMWARLFAIIRRVIVNWASGLLNFRSRVSTLASRLFILNELLFWSFVLAAFEMGPMCFSYEVGFAGLVWLFLSVLVRSIYGRLYPSASPPGPKPCRDKKRYKRASKAKKKTAKAGAA</sequence>
<evidence type="ECO:0000256" key="1">
    <source>
        <dbReference type="SAM" id="MobiDB-lite"/>
    </source>
</evidence>
<keyword evidence="4" id="KW-1185">Reference proteome</keyword>
<protein>
    <submittedName>
        <fullName evidence="3">Uncharacterized protein</fullName>
    </submittedName>
</protein>
<accession>A0AAD7JDS1</accession>
<evidence type="ECO:0000313" key="4">
    <source>
        <dbReference type="Proteomes" id="UP001215598"/>
    </source>
</evidence>
<feature type="compositionally biased region" description="Basic residues" evidence="1">
    <location>
        <begin position="110"/>
        <end position="131"/>
    </location>
</feature>
<gene>
    <name evidence="3" type="ORF">B0H16DRAFT_1532220</name>
</gene>